<dbReference type="VEuPathDB" id="VectorBase:RSAN_043105"/>
<dbReference type="Proteomes" id="UP000821837">
    <property type="component" value="Chromosome 8"/>
</dbReference>
<comment type="caution">
    <text evidence="1">The sequence shown here is derived from an EMBL/GenBank/DDBJ whole genome shotgun (WGS) entry which is preliminary data.</text>
</comment>
<proteinExistence type="predicted"/>
<accession>A0A9D4PFN1</accession>
<evidence type="ECO:0000313" key="2">
    <source>
        <dbReference type="Proteomes" id="UP000821837"/>
    </source>
</evidence>
<name>A0A9D4PFN1_RHISA</name>
<organism evidence="1 2">
    <name type="scientific">Rhipicephalus sanguineus</name>
    <name type="common">Brown dog tick</name>
    <name type="synonym">Ixodes sanguineus</name>
    <dbReference type="NCBI Taxonomy" id="34632"/>
    <lineage>
        <taxon>Eukaryota</taxon>
        <taxon>Metazoa</taxon>
        <taxon>Ecdysozoa</taxon>
        <taxon>Arthropoda</taxon>
        <taxon>Chelicerata</taxon>
        <taxon>Arachnida</taxon>
        <taxon>Acari</taxon>
        <taxon>Parasitiformes</taxon>
        <taxon>Ixodida</taxon>
        <taxon>Ixodoidea</taxon>
        <taxon>Ixodidae</taxon>
        <taxon>Rhipicephalinae</taxon>
        <taxon>Rhipicephalus</taxon>
        <taxon>Rhipicephalus</taxon>
    </lineage>
</organism>
<gene>
    <name evidence="1" type="ORF">HPB52_020278</name>
</gene>
<sequence>MSNRNDWSDVIAIKGAREVLTCVKYPKDSIRQSLYASWLRVIVSDSWQESFDHIMLECVAATPSPTDPSKPLFAYLFKRQDLMDLPFPEAPTPVLNNQKWTKLFVHKCKDNVEPLPSSPEFIDFLADLIRKSCSSRAALDEAGLIIGFYSLALAVVAAKPVREVQDFFRTRMKTVLAKAVPTSYDGDVFCTSGTFLNELSRRTYSPEGQVRPYLVLLVLGQYAYYLHTEETPPSAKVLNCILRDSGSREVALSSKCVQEYLEKADGPFQLTRPWCRATSISYFLHLNLFDHVDYAMRLTAFLAPDPNDLLWQRREFVDVSASRIKEARLWARNFKQALRKGDYGTTARVDQEQVGAAKETCH</sequence>
<reference evidence="1" key="1">
    <citation type="journal article" date="2020" name="Cell">
        <title>Large-Scale Comparative Analyses of Tick Genomes Elucidate Their Genetic Diversity and Vector Capacities.</title>
        <authorList>
            <consortium name="Tick Genome and Microbiome Consortium (TIGMIC)"/>
            <person name="Jia N."/>
            <person name="Wang J."/>
            <person name="Shi W."/>
            <person name="Du L."/>
            <person name="Sun Y."/>
            <person name="Zhan W."/>
            <person name="Jiang J.F."/>
            <person name="Wang Q."/>
            <person name="Zhang B."/>
            <person name="Ji P."/>
            <person name="Bell-Sakyi L."/>
            <person name="Cui X.M."/>
            <person name="Yuan T.T."/>
            <person name="Jiang B.G."/>
            <person name="Yang W.F."/>
            <person name="Lam T.T."/>
            <person name="Chang Q.C."/>
            <person name="Ding S.J."/>
            <person name="Wang X.J."/>
            <person name="Zhu J.G."/>
            <person name="Ruan X.D."/>
            <person name="Zhao L."/>
            <person name="Wei J.T."/>
            <person name="Ye R.Z."/>
            <person name="Que T.C."/>
            <person name="Du C.H."/>
            <person name="Zhou Y.H."/>
            <person name="Cheng J.X."/>
            <person name="Dai P.F."/>
            <person name="Guo W.B."/>
            <person name="Han X.H."/>
            <person name="Huang E.J."/>
            <person name="Li L.F."/>
            <person name="Wei W."/>
            <person name="Gao Y.C."/>
            <person name="Liu J.Z."/>
            <person name="Shao H.Z."/>
            <person name="Wang X."/>
            <person name="Wang C.C."/>
            <person name="Yang T.C."/>
            <person name="Huo Q.B."/>
            <person name="Li W."/>
            <person name="Chen H.Y."/>
            <person name="Chen S.E."/>
            <person name="Zhou L.G."/>
            <person name="Ni X.B."/>
            <person name="Tian J.H."/>
            <person name="Sheng Y."/>
            <person name="Liu T."/>
            <person name="Pan Y.S."/>
            <person name="Xia L.Y."/>
            <person name="Li J."/>
            <person name="Zhao F."/>
            <person name="Cao W.C."/>
        </authorList>
    </citation>
    <scope>NUCLEOTIDE SEQUENCE</scope>
    <source>
        <strain evidence="1">Rsan-2018</strain>
    </source>
</reference>
<dbReference type="EMBL" id="JABSTV010001254">
    <property type="protein sequence ID" value="KAH7940016.1"/>
    <property type="molecule type" value="Genomic_DNA"/>
</dbReference>
<protein>
    <submittedName>
        <fullName evidence="1">Uncharacterized protein</fullName>
    </submittedName>
</protein>
<keyword evidence="2" id="KW-1185">Reference proteome</keyword>
<dbReference type="AlphaFoldDB" id="A0A9D4PFN1"/>
<reference evidence="1" key="2">
    <citation type="submission" date="2021-09" db="EMBL/GenBank/DDBJ databases">
        <authorList>
            <person name="Jia N."/>
            <person name="Wang J."/>
            <person name="Shi W."/>
            <person name="Du L."/>
            <person name="Sun Y."/>
            <person name="Zhan W."/>
            <person name="Jiang J."/>
            <person name="Wang Q."/>
            <person name="Zhang B."/>
            <person name="Ji P."/>
            <person name="Sakyi L.B."/>
            <person name="Cui X."/>
            <person name="Yuan T."/>
            <person name="Jiang B."/>
            <person name="Yang W."/>
            <person name="Lam T.T.-Y."/>
            <person name="Chang Q."/>
            <person name="Ding S."/>
            <person name="Wang X."/>
            <person name="Zhu J."/>
            <person name="Ruan X."/>
            <person name="Zhao L."/>
            <person name="Wei J."/>
            <person name="Que T."/>
            <person name="Du C."/>
            <person name="Cheng J."/>
            <person name="Dai P."/>
            <person name="Han X."/>
            <person name="Huang E."/>
            <person name="Gao Y."/>
            <person name="Liu J."/>
            <person name="Shao H."/>
            <person name="Ye R."/>
            <person name="Li L."/>
            <person name="Wei W."/>
            <person name="Wang X."/>
            <person name="Wang C."/>
            <person name="Huo Q."/>
            <person name="Li W."/>
            <person name="Guo W."/>
            <person name="Chen H."/>
            <person name="Chen S."/>
            <person name="Zhou L."/>
            <person name="Zhou L."/>
            <person name="Ni X."/>
            <person name="Tian J."/>
            <person name="Zhou Y."/>
            <person name="Sheng Y."/>
            <person name="Liu T."/>
            <person name="Pan Y."/>
            <person name="Xia L."/>
            <person name="Li J."/>
            <person name="Zhao F."/>
            <person name="Cao W."/>
        </authorList>
    </citation>
    <scope>NUCLEOTIDE SEQUENCE</scope>
    <source>
        <strain evidence="1">Rsan-2018</strain>
        <tissue evidence="1">Larvae</tissue>
    </source>
</reference>
<evidence type="ECO:0000313" key="1">
    <source>
        <dbReference type="EMBL" id="KAH7940016.1"/>
    </source>
</evidence>